<organism evidence="3 4">
    <name type="scientific">Leishmania panamensis</name>
    <dbReference type="NCBI Taxonomy" id="5679"/>
    <lineage>
        <taxon>Eukaryota</taxon>
        <taxon>Discoba</taxon>
        <taxon>Euglenozoa</taxon>
        <taxon>Kinetoplastea</taxon>
        <taxon>Metakinetoplastina</taxon>
        <taxon>Trypanosomatida</taxon>
        <taxon>Trypanosomatidae</taxon>
        <taxon>Leishmaniinae</taxon>
        <taxon>Leishmania</taxon>
        <taxon>Leishmania guyanensis species complex</taxon>
    </lineage>
</organism>
<dbReference type="Proteomes" id="UP000063063">
    <property type="component" value="Chromosome 6"/>
</dbReference>
<name>A0A088RII1_LEIPA</name>
<dbReference type="VEuPathDB" id="TriTrypDB:LPAL13_060018900"/>
<feature type="transmembrane region" description="Helical" evidence="2">
    <location>
        <begin position="73"/>
        <end position="92"/>
    </location>
</feature>
<gene>
    <name evidence="3" type="ORF">LPMP_061240</name>
</gene>
<feature type="transmembrane region" description="Helical" evidence="2">
    <location>
        <begin position="202"/>
        <end position="227"/>
    </location>
</feature>
<feature type="transmembrane region" description="Helical" evidence="2">
    <location>
        <begin position="99"/>
        <end position="117"/>
    </location>
</feature>
<feature type="compositionally biased region" description="Basic and acidic residues" evidence="1">
    <location>
        <begin position="9"/>
        <end position="27"/>
    </location>
</feature>
<dbReference type="GeneID" id="22572330"/>
<dbReference type="eggNOG" id="ENOG502S67U">
    <property type="taxonomic scope" value="Eukaryota"/>
</dbReference>
<reference evidence="3 4" key="1">
    <citation type="journal article" date="2015" name="Sci. Rep.">
        <title>The genome of Leishmania panamensis: insights into genomics of the L. (Viannia) subgenus.</title>
        <authorList>
            <person name="Llanes A."/>
            <person name="Restrepo C.M."/>
            <person name="Vecchio G.D."/>
            <person name="Anguizola F.J."/>
            <person name="Lleonart R."/>
        </authorList>
    </citation>
    <scope>NUCLEOTIDE SEQUENCE [LARGE SCALE GENOMIC DNA]</scope>
    <source>
        <strain evidence="3 4">MHOM/PA/94/PSC-1</strain>
    </source>
</reference>
<keyword evidence="4" id="KW-1185">Reference proteome</keyword>
<feature type="transmembrane region" description="Helical" evidence="2">
    <location>
        <begin position="129"/>
        <end position="152"/>
    </location>
</feature>
<proteinExistence type="predicted"/>
<dbReference type="RefSeq" id="XP_010704005.1">
    <property type="nucleotide sequence ID" value="XM_010705703.1"/>
</dbReference>
<evidence type="ECO:0000313" key="4">
    <source>
        <dbReference type="Proteomes" id="UP000063063"/>
    </source>
</evidence>
<keyword evidence="2" id="KW-0812">Transmembrane</keyword>
<dbReference type="AlphaFoldDB" id="A0A088RII1"/>
<dbReference type="VEuPathDB" id="TriTrypDB:LPMP_061240"/>
<keyword evidence="2" id="KW-1133">Transmembrane helix</keyword>
<dbReference type="KEGG" id="lpan:LPMP_061240"/>
<accession>A0A088RII1</accession>
<evidence type="ECO:0000313" key="3">
    <source>
        <dbReference type="EMBL" id="AIN95683.1"/>
    </source>
</evidence>
<evidence type="ECO:0008006" key="5">
    <source>
        <dbReference type="Google" id="ProtNLM"/>
    </source>
</evidence>
<protein>
    <recommendedName>
        <fullName evidence="5">Transmembrane protein</fullName>
    </recommendedName>
</protein>
<evidence type="ECO:0000256" key="1">
    <source>
        <dbReference type="SAM" id="MobiDB-lite"/>
    </source>
</evidence>
<feature type="region of interest" description="Disordered" evidence="1">
    <location>
        <begin position="1"/>
        <end position="27"/>
    </location>
</feature>
<dbReference type="EMBL" id="CP009375">
    <property type="protein sequence ID" value="AIN95683.1"/>
    <property type="molecule type" value="Genomic_DNA"/>
</dbReference>
<keyword evidence="2" id="KW-0472">Membrane</keyword>
<evidence type="ECO:0000256" key="2">
    <source>
        <dbReference type="SAM" id="Phobius"/>
    </source>
</evidence>
<sequence length="238" mass="27491">MSSVSNAEIVKRIREGNQKRREEERKKQQLEQEYLEVVTKKLSEERQSHSPTQFLPCILICLLFVSFPLSEQVVDWCLVGIFCVLNTLLACVFANPSEWLNIASIVLINFFFVRFSNEIYNIPQRLTQVPPILLLNYVAINLLIIAAAYFLYVSPRYLRFSRSYGGKLGRQTSDKRKGRHAQEQDVLEAFAMQKAEAERLDFLLCLLLLLNVAVLIYVDVIPLHLVLQNGLSVFRLLR</sequence>
<dbReference type="OrthoDB" id="272278at2759"/>